<dbReference type="RefSeq" id="XP_001451897.1">
    <property type="nucleotide sequence ID" value="XM_001451860.1"/>
</dbReference>
<dbReference type="PROSITE" id="PS50089">
    <property type="entry name" value="ZF_RING_2"/>
    <property type="match status" value="1"/>
</dbReference>
<dbReference type="GO" id="GO:0061630">
    <property type="term" value="F:ubiquitin protein ligase activity"/>
    <property type="evidence" value="ECO:0000318"/>
    <property type="project" value="GO_Central"/>
</dbReference>
<dbReference type="InParanoid" id="A0DN83"/>
<dbReference type="GO" id="GO:0016567">
    <property type="term" value="P:protein ubiquitination"/>
    <property type="evidence" value="ECO:0000318"/>
    <property type="project" value="GO_Central"/>
</dbReference>
<evidence type="ECO:0000259" key="2">
    <source>
        <dbReference type="PROSITE" id="PS50089"/>
    </source>
</evidence>
<accession>A0DN83</accession>
<dbReference type="Gene3D" id="3.30.40.10">
    <property type="entry name" value="Zinc/RING finger domain, C3HC4 (zinc finger)"/>
    <property type="match status" value="1"/>
</dbReference>
<dbReference type="GO" id="GO:0007219">
    <property type="term" value="P:Notch signaling pathway"/>
    <property type="evidence" value="ECO:0000318"/>
    <property type="project" value="GO_Central"/>
</dbReference>
<protein>
    <recommendedName>
        <fullName evidence="2">RING-type domain-containing protein</fullName>
    </recommendedName>
</protein>
<feature type="domain" description="RING-type" evidence="2">
    <location>
        <begin position="102"/>
        <end position="147"/>
    </location>
</feature>
<evidence type="ECO:0000313" key="4">
    <source>
        <dbReference type="Proteomes" id="UP000000600"/>
    </source>
</evidence>
<dbReference type="InterPro" id="IPR013083">
    <property type="entry name" value="Znf_RING/FYVE/PHD"/>
</dbReference>
<organism evidence="3 4">
    <name type="scientific">Paramecium tetraurelia</name>
    <dbReference type="NCBI Taxonomy" id="5888"/>
    <lineage>
        <taxon>Eukaryota</taxon>
        <taxon>Sar</taxon>
        <taxon>Alveolata</taxon>
        <taxon>Ciliophora</taxon>
        <taxon>Intramacronucleata</taxon>
        <taxon>Oligohymenophorea</taxon>
        <taxon>Peniculida</taxon>
        <taxon>Parameciidae</taxon>
        <taxon>Paramecium</taxon>
    </lineage>
</organism>
<dbReference type="GeneID" id="5037682"/>
<keyword evidence="1" id="KW-0863">Zinc-finger</keyword>
<dbReference type="AlphaFoldDB" id="A0DN83"/>
<evidence type="ECO:0000256" key="1">
    <source>
        <dbReference type="PROSITE-ProRule" id="PRU00175"/>
    </source>
</evidence>
<keyword evidence="1" id="KW-0862">Zinc</keyword>
<dbReference type="OMA" id="GHEFHNL"/>
<dbReference type="KEGG" id="ptm:GSPATT00018705001"/>
<sequence>MIDSFVVGVAWGRKLINTIQEIQQATNYLYQLNQEVELSQKSIFYKLDLFQKFLHEENCRLFPQVEAKLQQQLPQDQIIQEPEINQKNQIAIDKQGLNESLCGICNFQINDLPDEKFKIPQCGHEFHNLCLYQEIDQRDQVKCSTCSIQLDPKIKTDLLEKISPSFRSCCPFIGCKEEFIYYGQAKFTCQESKITFCLKCKQMEHNYQCNLGIDHIEMRQGQRFKFCYDCEQMIILNFQDLNTHQCKVQQESQNTKPQGFLSRFKKLFRKDQKQ</sequence>
<dbReference type="GO" id="GO:0005654">
    <property type="term" value="C:nucleoplasm"/>
    <property type="evidence" value="ECO:0000318"/>
    <property type="project" value="GO_Central"/>
</dbReference>
<name>A0DN83_PARTE</name>
<dbReference type="Proteomes" id="UP000000600">
    <property type="component" value="Unassembled WGS sequence"/>
</dbReference>
<proteinExistence type="predicted"/>
<keyword evidence="4" id="KW-1185">Reference proteome</keyword>
<dbReference type="InterPro" id="IPR001841">
    <property type="entry name" value="Znf_RING"/>
</dbReference>
<gene>
    <name evidence="3" type="ORF">GSPATT00018705001</name>
</gene>
<dbReference type="HOGENOM" id="CLU_1017265_0_0_1"/>
<dbReference type="GO" id="GO:0008270">
    <property type="term" value="F:zinc ion binding"/>
    <property type="evidence" value="ECO:0007669"/>
    <property type="project" value="UniProtKB-KW"/>
</dbReference>
<reference evidence="3 4" key="1">
    <citation type="journal article" date="2006" name="Nature">
        <title>Global trends of whole-genome duplications revealed by the ciliate Paramecium tetraurelia.</title>
        <authorList>
            <consortium name="Genoscope"/>
            <person name="Aury J.-M."/>
            <person name="Jaillon O."/>
            <person name="Duret L."/>
            <person name="Noel B."/>
            <person name="Jubin C."/>
            <person name="Porcel B.M."/>
            <person name="Segurens B."/>
            <person name="Daubin V."/>
            <person name="Anthouard V."/>
            <person name="Aiach N."/>
            <person name="Arnaiz O."/>
            <person name="Billaut A."/>
            <person name="Beisson J."/>
            <person name="Blanc I."/>
            <person name="Bouhouche K."/>
            <person name="Camara F."/>
            <person name="Duharcourt S."/>
            <person name="Guigo R."/>
            <person name="Gogendeau D."/>
            <person name="Katinka M."/>
            <person name="Keller A.-M."/>
            <person name="Kissmehl R."/>
            <person name="Klotz C."/>
            <person name="Koll F."/>
            <person name="Le Moue A."/>
            <person name="Lepere C."/>
            <person name="Malinsky S."/>
            <person name="Nowacki M."/>
            <person name="Nowak J.K."/>
            <person name="Plattner H."/>
            <person name="Poulain J."/>
            <person name="Ruiz F."/>
            <person name="Serrano V."/>
            <person name="Zagulski M."/>
            <person name="Dessen P."/>
            <person name="Betermier M."/>
            <person name="Weissenbach J."/>
            <person name="Scarpelli C."/>
            <person name="Schachter V."/>
            <person name="Sperling L."/>
            <person name="Meyer E."/>
            <person name="Cohen J."/>
            <person name="Wincker P."/>
        </authorList>
    </citation>
    <scope>NUCLEOTIDE SEQUENCE [LARGE SCALE GENOMIC DNA]</scope>
    <source>
        <strain evidence="3 4">Stock d4-2</strain>
    </source>
</reference>
<evidence type="ECO:0000313" key="3">
    <source>
        <dbReference type="EMBL" id="CAK84500.1"/>
    </source>
</evidence>
<dbReference type="SUPFAM" id="SSF57850">
    <property type="entry name" value="RING/U-box"/>
    <property type="match status" value="1"/>
</dbReference>
<dbReference type="EMBL" id="CT868507">
    <property type="protein sequence ID" value="CAK84500.1"/>
    <property type="molecule type" value="Genomic_DNA"/>
</dbReference>
<keyword evidence="1" id="KW-0479">Metal-binding</keyword>
<dbReference type="SMART" id="SM00184">
    <property type="entry name" value="RING"/>
    <property type="match status" value="1"/>
</dbReference>
<dbReference type="OrthoDB" id="310984at2759"/>